<keyword evidence="1" id="KW-0472">Membrane</keyword>
<name>A0A7W4H256_9GAMM</name>
<dbReference type="Proteomes" id="UP000581189">
    <property type="component" value="Unassembled WGS sequence"/>
</dbReference>
<evidence type="ECO:0000256" key="1">
    <source>
        <dbReference type="SAM" id="Phobius"/>
    </source>
</evidence>
<keyword evidence="1" id="KW-1133">Transmembrane helix</keyword>
<evidence type="ECO:0000313" key="2">
    <source>
        <dbReference type="EMBL" id="MBB1518246.1"/>
    </source>
</evidence>
<sequence>MARAVRWLGRLLYRGLLLYCWLLLVLYLGFKVAERQHSIAALPASIEPAGVLLIGSESGLREGCGVAVWRMSAAMRQRLASHGLEALAEARQARGHADEPYYRYAPWQPTPVPESASQVALGLSCAGADEALTQRIGRAQGSPGAFYSRKDEGLLLMIPAEGLIVFGYFG</sequence>
<proteinExistence type="predicted"/>
<keyword evidence="1" id="KW-0812">Transmembrane</keyword>
<feature type="transmembrane region" description="Helical" evidence="1">
    <location>
        <begin position="12"/>
        <end position="30"/>
    </location>
</feature>
<dbReference type="AlphaFoldDB" id="A0A7W4H256"/>
<reference evidence="2 3" key="1">
    <citation type="submission" date="2020-08" db="EMBL/GenBank/DDBJ databases">
        <authorList>
            <person name="Kim C.M."/>
        </authorList>
    </citation>
    <scope>NUCLEOTIDE SEQUENCE [LARGE SCALE GENOMIC DNA]</scope>
    <source>
        <strain evidence="2 3">SR9</strain>
    </source>
</reference>
<organism evidence="2 3">
    <name type="scientific">Aquipseudomonas guryensis</name>
    <dbReference type="NCBI Taxonomy" id="2759165"/>
    <lineage>
        <taxon>Bacteria</taxon>
        <taxon>Pseudomonadati</taxon>
        <taxon>Pseudomonadota</taxon>
        <taxon>Gammaproteobacteria</taxon>
        <taxon>Pseudomonadales</taxon>
        <taxon>Pseudomonadaceae</taxon>
        <taxon>Aquipseudomonas</taxon>
    </lineage>
</organism>
<gene>
    <name evidence="2" type="ORF">H3H45_03285</name>
</gene>
<accession>A0A7W4H256</accession>
<keyword evidence="3" id="KW-1185">Reference proteome</keyword>
<evidence type="ECO:0000313" key="3">
    <source>
        <dbReference type="Proteomes" id="UP000581189"/>
    </source>
</evidence>
<comment type="caution">
    <text evidence="2">The sequence shown here is derived from an EMBL/GenBank/DDBJ whole genome shotgun (WGS) entry which is preliminary data.</text>
</comment>
<dbReference type="RefSeq" id="WP_182832311.1">
    <property type="nucleotide sequence ID" value="NZ_JACJFN010000001.1"/>
</dbReference>
<protein>
    <submittedName>
        <fullName evidence="2">Uncharacterized protein</fullName>
    </submittedName>
</protein>
<dbReference type="EMBL" id="JACJFN010000001">
    <property type="protein sequence ID" value="MBB1518246.1"/>
    <property type="molecule type" value="Genomic_DNA"/>
</dbReference>